<evidence type="ECO:0000313" key="2">
    <source>
        <dbReference type="Proteomes" id="UP000011718"/>
    </source>
</evidence>
<dbReference type="AlphaFoldDB" id="M1PYI8"/>
<dbReference type="Proteomes" id="UP000011718">
    <property type="component" value="Chromosome"/>
</dbReference>
<reference evidence="1 2" key="1">
    <citation type="journal article" date="2013" name="Genome Announc.">
        <title>Complete Genome of a Methanosarcina mazei Strain Isolated from Sediment Samples from an Amazonian Flooded Area.</title>
        <authorList>
            <person name="Assis das Gracas D."/>
            <person name="Thiago Juca Ramos R."/>
            <person name="Vieira Araujo A.C."/>
            <person name="Zahlouth R."/>
            <person name="Ribeiro Carneiro A."/>
            <person name="Souza Lopes T."/>
            <person name="Azevedo Barauna R."/>
            <person name="Azevedo V."/>
            <person name="Cruz Schneider M.P."/>
            <person name="Pellizari V.H."/>
            <person name="Silva A."/>
        </authorList>
    </citation>
    <scope>NUCLEOTIDE SEQUENCE [LARGE SCALE GENOMIC DNA]</scope>
    <source>
        <strain evidence="1 2">Tuc01</strain>
    </source>
</reference>
<evidence type="ECO:0000313" key="1">
    <source>
        <dbReference type="EMBL" id="AGF97396.1"/>
    </source>
</evidence>
<proteinExistence type="predicted"/>
<sequence length="37" mass="4346">MIKELKPHKTGEKVESSGYYSCYKKGEITRLEKTVHF</sequence>
<organism evidence="1 2">
    <name type="scientific">Methanosarcina mazei Tuc01</name>
    <dbReference type="NCBI Taxonomy" id="1236903"/>
    <lineage>
        <taxon>Archaea</taxon>
        <taxon>Methanobacteriati</taxon>
        <taxon>Methanobacteriota</taxon>
        <taxon>Stenosarchaea group</taxon>
        <taxon>Methanomicrobia</taxon>
        <taxon>Methanosarcinales</taxon>
        <taxon>Methanosarcinaceae</taxon>
        <taxon>Methanosarcina</taxon>
    </lineage>
</organism>
<dbReference type="KEGG" id="mmaz:MmTuc01_2064"/>
<accession>M1PYI8</accession>
<dbReference type="HOGENOM" id="CLU_3338464_0_0_2"/>
<protein>
    <submittedName>
        <fullName evidence="1">Uncharacterized protein</fullName>
    </submittedName>
</protein>
<gene>
    <name evidence="1" type="ORF">MmTuc01_2064</name>
</gene>
<dbReference type="EMBL" id="CP004144">
    <property type="protein sequence ID" value="AGF97396.1"/>
    <property type="molecule type" value="Genomic_DNA"/>
</dbReference>
<dbReference type="BioCyc" id="MMAZ1236903:G139K-1972-MONOMER"/>
<name>M1PYI8_METMZ</name>